<dbReference type="EMBL" id="RCYZ01000005">
    <property type="protein sequence ID" value="TPG65485.1"/>
    <property type="molecule type" value="Genomic_DNA"/>
</dbReference>
<gene>
    <name evidence="9" type="ORF">EAH73_13525</name>
</gene>
<evidence type="ECO:0000256" key="2">
    <source>
        <dbReference type="ARBA" id="ARBA00022448"/>
    </source>
</evidence>
<evidence type="ECO:0000256" key="1">
    <source>
        <dbReference type="ARBA" id="ARBA00004651"/>
    </source>
</evidence>
<dbReference type="AlphaFoldDB" id="A0A502GV18"/>
<name>A0A502GV18_9BACT</name>
<feature type="transmembrane region" description="Helical" evidence="8">
    <location>
        <begin position="75"/>
        <end position="99"/>
    </location>
</feature>
<dbReference type="CDD" id="cd06173">
    <property type="entry name" value="MFS_MefA_like"/>
    <property type="match status" value="1"/>
</dbReference>
<evidence type="ECO:0000256" key="3">
    <source>
        <dbReference type="ARBA" id="ARBA00022475"/>
    </source>
</evidence>
<feature type="transmembrane region" description="Helical" evidence="8">
    <location>
        <begin position="434"/>
        <end position="454"/>
    </location>
</feature>
<dbReference type="PANTHER" id="PTHR23513">
    <property type="entry name" value="INTEGRAL MEMBRANE EFFLUX PROTEIN-RELATED"/>
    <property type="match status" value="1"/>
</dbReference>
<keyword evidence="10" id="KW-1185">Reference proteome</keyword>
<dbReference type="PANTHER" id="PTHR23513:SF11">
    <property type="entry name" value="STAPHYLOFERRIN A TRANSPORTER"/>
    <property type="match status" value="1"/>
</dbReference>
<dbReference type="GO" id="GO:0005886">
    <property type="term" value="C:plasma membrane"/>
    <property type="evidence" value="ECO:0007669"/>
    <property type="project" value="UniProtKB-SubCell"/>
</dbReference>
<dbReference type="SUPFAM" id="SSF103473">
    <property type="entry name" value="MFS general substrate transporter"/>
    <property type="match status" value="1"/>
</dbReference>
<evidence type="ECO:0000313" key="9">
    <source>
        <dbReference type="EMBL" id="TPG65485.1"/>
    </source>
</evidence>
<proteinExistence type="predicted"/>
<evidence type="ECO:0000256" key="8">
    <source>
        <dbReference type="SAM" id="Phobius"/>
    </source>
</evidence>
<evidence type="ECO:0000256" key="4">
    <source>
        <dbReference type="ARBA" id="ARBA00022692"/>
    </source>
</evidence>
<dbReference type="Pfam" id="PF05977">
    <property type="entry name" value="MFS_3"/>
    <property type="match status" value="1"/>
</dbReference>
<keyword evidence="3" id="KW-1003">Cell membrane</keyword>
<keyword evidence="6 8" id="KW-0472">Membrane</keyword>
<evidence type="ECO:0000256" key="5">
    <source>
        <dbReference type="ARBA" id="ARBA00022989"/>
    </source>
</evidence>
<organism evidence="9 10">
    <name type="scientific">Hymenobacter nivis</name>
    <dbReference type="NCBI Taxonomy" id="1850093"/>
    <lineage>
        <taxon>Bacteria</taxon>
        <taxon>Pseudomonadati</taxon>
        <taxon>Bacteroidota</taxon>
        <taxon>Cytophagia</taxon>
        <taxon>Cytophagales</taxon>
        <taxon>Hymenobacteraceae</taxon>
        <taxon>Hymenobacter</taxon>
    </lineage>
</organism>
<evidence type="ECO:0000313" key="10">
    <source>
        <dbReference type="Proteomes" id="UP000317646"/>
    </source>
</evidence>
<sequence length="472" mass="50524">MSWLRKDYFRTPRAPKPRAAPPRWGPRRGPPGAAAQRVQFGGAGPWGRGAPLRPLSRWRGVLSAFRSLAHRNFRLYYAGQSVSLIGTWMQRLAVGWLVYSHTHSALLLGLVSFAGQIPTLLLAPYGGTVADRYSRYRVLLVTQLASLGQACVLAWLVLSGHYATWAVAGLSLLLGTINAFDIPARQSLLVELVDDRAHLPNAIALNSTMVNLARLVGPALAGLLLARFGEGPCFVVNAVSFVAVVASLLLMRIAPRPVRAHRPGALEGLREGWAYLRGAPALRRQILLMAGISFCAMPYGTLLPVFAKDVFHGQAGTYGWLNSLAGLGALVGAFYLASRPAENRRPQLITYAALGFCASLVGFALSPQLGPALAFITLGGAGMMLFIAGTNTAIQTDVADHMRGRVLSYYVMAFQGVQPLGSLLAGWLARHLGAPHTVLLQGAAGLAVALAFWWTGRPADKQQLAEARAAVS</sequence>
<keyword evidence="5 8" id="KW-1133">Transmembrane helix</keyword>
<keyword evidence="4 8" id="KW-0812">Transmembrane</keyword>
<dbReference type="InterPro" id="IPR036259">
    <property type="entry name" value="MFS_trans_sf"/>
</dbReference>
<feature type="transmembrane region" description="Helical" evidence="8">
    <location>
        <begin position="286"/>
        <end position="306"/>
    </location>
</feature>
<feature type="region of interest" description="Disordered" evidence="7">
    <location>
        <begin position="12"/>
        <end position="36"/>
    </location>
</feature>
<accession>A0A502GV18</accession>
<comment type="caution">
    <text evidence="9">The sequence shown here is derived from an EMBL/GenBank/DDBJ whole genome shotgun (WGS) entry which is preliminary data.</text>
</comment>
<feature type="transmembrane region" description="Helical" evidence="8">
    <location>
        <begin position="372"/>
        <end position="394"/>
    </location>
</feature>
<evidence type="ECO:0000256" key="6">
    <source>
        <dbReference type="ARBA" id="ARBA00023136"/>
    </source>
</evidence>
<keyword evidence="2" id="KW-0813">Transport</keyword>
<feature type="transmembrane region" description="Helical" evidence="8">
    <location>
        <begin position="406"/>
        <end position="428"/>
    </location>
</feature>
<protein>
    <submittedName>
        <fullName evidence="9">MFS transporter</fullName>
    </submittedName>
</protein>
<feature type="transmembrane region" description="Helical" evidence="8">
    <location>
        <begin position="234"/>
        <end position="254"/>
    </location>
</feature>
<dbReference type="Gene3D" id="1.20.1250.20">
    <property type="entry name" value="MFS general substrate transporter like domains"/>
    <property type="match status" value="1"/>
</dbReference>
<reference evidence="9 10" key="1">
    <citation type="journal article" date="2019" name="Environ. Microbiol.">
        <title>Species interactions and distinct microbial communities in high Arctic permafrost affected cryosols are associated with the CH4 and CO2 gas fluxes.</title>
        <authorList>
            <person name="Altshuler I."/>
            <person name="Hamel J."/>
            <person name="Turney S."/>
            <person name="Magnuson E."/>
            <person name="Levesque R."/>
            <person name="Greer C."/>
            <person name="Whyte L.G."/>
        </authorList>
    </citation>
    <scope>NUCLEOTIDE SEQUENCE [LARGE SCALE GENOMIC DNA]</scope>
    <source>
        <strain evidence="9 10">S9.2P</strain>
    </source>
</reference>
<feature type="transmembrane region" description="Helical" evidence="8">
    <location>
        <begin position="138"/>
        <end position="156"/>
    </location>
</feature>
<feature type="transmembrane region" description="Helical" evidence="8">
    <location>
        <begin position="318"/>
        <end position="336"/>
    </location>
</feature>
<feature type="transmembrane region" description="Helical" evidence="8">
    <location>
        <begin position="348"/>
        <end position="366"/>
    </location>
</feature>
<evidence type="ECO:0000256" key="7">
    <source>
        <dbReference type="SAM" id="MobiDB-lite"/>
    </source>
</evidence>
<comment type="subcellular location">
    <subcellularLocation>
        <location evidence="1">Cell membrane</location>
        <topology evidence="1">Multi-pass membrane protein</topology>
    </subcellularLocation>
</comment>
<dbReference type="InterPro" id="IPR010290">
    <property type="entry name" value="TM_effector"/>
</dbReference>
<dbReference type="Proteomes" id="UP000317646">
    <property type="component" value="Unassembled WGS sequence"/>
</dbReference>
<feature type="transmembrane region" description="Helical" evidence="8">
    <location>
        <begin position="105"/>
        <end position="126"/>
    </location>
</feature>